<comment type="subcellular location">
    <subcellularLocation>
        <location evidence="1">Membrane</location>
        <topology evidence="1">Multi-pass membrane protein</topology>
    </subcellularLocation>
</comment>
<evidence type="ECO:0000256" key="4">
    <source>
        <dbReference type="ARBA" id="ARBA00022692"/>
    </source>
</evidence>
<dbReference type="AlphaFoldDB" id="A0A401SGB7"/>
<dbReference type="GO" id="GO:0022857">
    <property type="term" value="F:transmembrane transporter activity"/>
    <property type="evidence" value="ECO:0007669"/>
    <property type="project" value="InterPro"/>
</dbReference>
<dbReference type="STRING" id="137246.A0A401SGB7"/>
<sequence>MEHPVTSLPASGARNGTSCDRLALFWARNGTSRDCPLRGLHSVSTGFWMLNTFTVAASLLFFNFVYFYKRVEIATCSSSIPKVSQAWCKIAMDSVDGIYQRRSKIKIFFSTLMEKTKAREYFTWNLLKVLFLGQGLSMLLCGTAISSQYLADDFAVNTPILQSFINYSLLCLVYVGILAFRQGNGSLLQILKTKWWKYLLLGLIDVEANYLVVKAYQYTTLTSVQLLDCFVIPVVMLLSWFILRSRYKIIHFVAVLMCLLGVGIMVGADVLASKQEGLGSNKLLGDFLVLGGAALYGVSNVCEEFVVKNFSREEFLGMLGLFATFFSGIQLSILERHAITNINWSWQVVLLFTAFAVCMFGWYSFLPLVIKVSNATSVNLAILTADLYSIFFGIFLFHYKFSVLYVLAFAIIMVGFVLYNTTPSHVAEVQIQHQTAASGFDDSVRVNYINTQEPTICFTSTDHPVVTVVQL</sequence>
<feature type="transmembrane region" description="Helical" evidence="8">
    <location>
        <begin position="250"/>
        <end position="271"/>
    </location>
</feature>
<dbReference type="InterPro" id="IPR037185">
    <property type="entry name" value="EmrE-like"/>
</dbReference>
<reference evidence="9 10" key="1">
    <citation type="journal article" date="2018" name="Nat. Ecol. Evol.">
        <title>Shark genomes provide insights into elasmobranch evolution and the origin of vertebrates.</title>
        <authorList>
            <person name="Hara Y"/>
            <person name="Yamaguchi K"/>
            <person name="Onimaru K"/>
            <person name="Kadota M"/>
            <person name="Koyanagi M"/>
            <person name="Keeley SD"/>
            <person name="Tatsumi K"/>
            <person name="Tanaka K"/>
            <person name="Motone F"/>
            <person name="Kageyama Y"/>
            <person name="Nozu R"/>
            <person name="Adachi N"/>
            <person name="Nishimura O"/>
            <person name="Nakagawa R"/>
            <person name="Tanegashima C"/>
            <person name="Kiyatake I"/>
            <person name="Matsumoto R"/>
            <person name="Murakumo K"/>
            <person name="Nishida K"/>
            <person name="Terakita A"/>
            <person name="Kuratani S"/>
            <person name="Sato K"/>
            <person name="Hyodo S Kuraku.S."/>
        </authorList>
    </citation>
    <scope>NUCLEOTIDE SEQUENCE [LARGE SCALE GENOMIC DNA]</scope>
</reference>
<proteinExistence type="inferred from homology"/>
<dbReference type="Pfam" id="PF06027">
    <property type="entry name" value="SLC35F"/>
    <property type="match status" value="1"/>
</dbReference>
<feature type="transmembrane region" description="Helical" evidence="8">
    <location>
        <begin position="315"/>
        <end position="334"/>
    </location>
</feature>
<dbReference type="Proteomes" id="UP000287033">
    <property type="component" value="Unassembled WGS sequence"/>
</dbReference>
<feature type="transmembrane region" description="Helical" evidence="8">
    <location>
        <begin position="165"/>
        <end position="183"/>
    </location>
</feature>
<dbReference type="OMA" id="FQFICFG"/>
<evidence type="ECO:0000256" key="7">
    <source>
        <dbReference type="ARBA" id="ARBA00037727"/>
    </source>
</evidence>
<protein>
    <recommendedName>
        <fullName evidence="11">EamA domain-containing protein</fullName>
    </recommendedName>
</protein>
<evidence type="ECO:0000256" key="2">
    <source>
        <dbReference type="ARBA" id="ARBA00007863"/>
    </source>
</evidence>
<dbReference type="SUPFAM" id="SSF103481">
    <property type="entry name" value="Multidrug resistance efflux transporter EmrE"/>
    <property type="match status" value="1"/>
</dbReference>
<dbReference type="PANTHER" id="PTHR14233">
    <property type="entry name" value="DUF914-RELATED"/>
    <property type="match status" value="1"/>
</dbReference>
<evidence type="ECO:0000256" key="1">
    <source>
        <dbReference type="ARBA" id="ARBA00004141"/>
    </source>
</evidence>
<keyword evidence="3" id="KW-0813">Transport</keyword>
<feature type="transmembrane region" description="Helical" evidence="8">
    <location>
        <begin position="47"/>
        <end position="68"/>
    </location>
</feature>
<dbReference type="GO" id="GO:0016020">
    <property type="term" value="C:membrane"/>
    <property type="evidence" value="ECO:0007669"/>
    <property type="project" value="UniProtKB-SubCell"/>
</dbReference>
<dbReference type="PANTHER" id="PTHR14233:SF12">
    <property type="entry name" value="SOLUTE CARRIER FAMILY 35 MEMBER F2"/>
    <property type="match status" value="1"/>
</dbReference>
<comment type="similarity">
    <text evidence="2">Belongs to the SLC35F solute transporter family.</text>
</comment>
<feature type="transmembrane region" description="Helical" evidence="8">
    <location>
        <begin position="346"/>
        <end position="366"/>
    </location>
</feature>
<keyword evidence="5 8" id="KW-1133">Transmembrane helix</keyword>
<keyword evidence="10" id="KW-1185">Reference proteome</keyword>
<evidence type="ECO:0000256" key="3">
    <source>
        <dbReference type="ARBA" id="ARBA00022448"/>
    </source>
</evidence>
<feature type="transmembrane region" description="Helical" evidence="8">
    <location>
        <begin position="122"/>
        <end position="145"/>
    </location>
</feature>
<dbReference type="OrthoDB" id="429955at2759"/>
<feature type="transmembrane region" description="Helical" evidence="8">
    <location>
        <begin position="195"/>
        <end position="212"/>
    </location>
</feature>
<evidence type="ECO:0000256" key="5">
    <source>
        <dbReference type="ARBA" id="ARBA00022989"/>
    </source>
</evidence>
<feature type="transmembrane region" description="Helical" evidence="8">
    <location>
        <begin position="403"/>
        <end position="421"/>
    </location>
</feature>
<evidence type="ECO:0000256" key="8">
    <source>
        <dbReference type="SAM" id="Phobius"/>
    </source>
</evidence>
<feature type="transmembrane region" description="Helical" evidence="8">
    <location>
        <begin position="283"/>
        <end position="303"/>
    </location>
</feature>
<dbReference type="InterPro" id="IPR009262">
    <property type="entry name" value="SLC35_F1/F2/F6"/>
</dbReference>
<evidence type="ECO:0000256" key="6">
    <source>
        <dbReference type="ARBA" id="ARBA00023136"/>
    </source>
</evidence>
<dbReference type="InterPro" id="IPR052221">
    <property type="entry name" value="SLC35F_Transporter"/>
</dbReference>
<feature type="transmembrane region" description="Helical" evidence="8">
    <location>
        <begin position="224"/>
        <end position="243"/>
    </location>
</feature>
<organism evidence="9 10">
    <name type="scientific">Chiloscyllium punctatum</name>
    <name type="common">Brownbanded bambooshark</name>
    <name type="synonym">Hemiscyllium punctatum</name>
    <dbReference type="NCBI Taxonomy" id="137246"/>
    <lineage>
        <taxon>Eukaryota</taxon>
        <taxon>Metazoa</taxon>
        <taxon>Chordata</taxon>
        <taxon>Craniata</taxon>
        <taxon>Vertebrata</taxon>
        <taxon>Chondrichthyes</taxon>
        <taxon>Elasmobranchii</taxon>
        <taxon>Galeomorphii</taxon>
        <taxon>Galeoidea</taxon>
        <taxon>Orectolobiformes</taxon>
        <taxon>Hemiscylliidae</taxon>
        <taxon>Chiloscyllium</taxon>
    </lineage>
</organism>
<evidence type="ECO:0000313" key="9">
    <source>
        <dbReference type="EMBL" id="GCC29414.1"/>
    </source>
</evidence>
<evidence type="ECO:0008006" key="11">
    <source>
        <dbReference type="Google" id="ProtNLM"/>
    </source>
</evidence>
<name>A0A401SGB7_CHIPU</name>
<accession>A0A401SGB7</accession>
<keyword evidence="4 8" id="KW-0812">Transmembrane</keyword>
<comment type="caution">
    <text evidence="9">The sequence shown here is derived from an EMBL/GenBank/DDBJ whole genome shotgun (WGS) entry which is preliminary data.</text>
</comment>
<gene>
    <name evidence="9" type="ORF">chiPu_0007856</name>
</gene>
<dbReference type="EMBL" id="BEZZ01000249">
    <property type="protein sequence ID" value="GCC29414.1"/>
    <property type="molecule type" value="Genomic_DNA"/>
</dbReference>
<evidence type="ECO:0000313" key="10">
    <source>
        <dbReference type="Proteomes" id="UP000287033"/>
    </source>
</evidence>
<keyword evidence="6 8" id="KW-0472">Membrane</keyword>
<feature type="transmembrane region" description="Helical" evidence="8">
    <location>
        <begin position="378"/>
        <end position="397"/>
    </location>
</feature>
<comment type="function">
    <text evidence="7">Putative solute transporter.</text>
</comment>